<dbReference type="InterPro" id="IPR036388">
    <property type="entry name" value="WH-like_DNA-bd_sf"/>
</dbReference>
<evidence type="ECO:0000313" key="6">
    <source>
        <dbReference type="EMBL" id="UOO89654.1"/>
    </source>
</evidence>
<evidence type="ECO:0000256" key="2">
    <source>
        <dbReference type="ARBA" id="ARBA00023015"/>
    </source>
</evidence>
<protein>
    <submittedName>
        <fullName evidence="6">LysR family transcriptional regulator</fullName>
    </submittedName>
</protein>
<comment type="similarity">
    <text evidence="1">Belongs to the LysR transcriptional regulatory family.</text>
</comment>
<dbReference type="InterPro" id="IPR005119">
    <property type="entry name" value="LysR_subst-bd"/>
</dbReference>
<evidence type="ECO:0000259" key="5">
    <source>
        <dbReference type="PROSITE" id="PS50931"/>
    </source>
</evidence>
<dbReference type="RefSeq" id="WP_058305541.1">
    <property type="nucleotide sequence ID" value="NZ_CABKVG010000007.1"/>
</dbReference>
<reference evidence="6 7" key="1">
    <citation type="journal article" date="2022" name="Res Sq">
        <title>Evolution of multicellular longitudinally dividing oral cavity symbionts (Neisseriaceae).</title>
        <authorList>
            <person name="Nyongesa S."/>
            <person name="Weber P."/>
            <person name="Bernet E."/>
            <person name="Pullido F."/>
            <person name="Nieckarz M."/>
            <person name="Delaby M."/>
            <person name="Nieves C."/>
            <person name="Viehboeck T."/>
            <person name="Krause N."/>
            <person name="Rivera-Millot A."/>
            <person name="Nakamura A."/>
            <person name="Vischer N."/>
            <person name="VanNieuwenhze M."/>
            <person name="Brun Y."/>
            <person name="Cava F."/>
            <person name="Bulgheresi S."/>
            <person name="Veyrier F."/>
        </authorList>
    </citation>
    <scope>NUCLEOTIDE SEQUENCE [LARGE SCALE GENOMIC DNA]</scope>
    <source>
        <strain evidence="6 7">SN4</strain>
    </source>
</reference>
<dbReference type="PANTHER" id="PTHR30537">
    <property type="entry name" value="HTH-TYPE TRANSCRIPTIONAL REGULATOR"/>
    <property type="match status" value="1"/>
</dbReference>
<name>A0ABY4E2B7_9NEIS</name>
<dbReference type="SUPFAM" id="SSF53850">
    <property type="entry name" value="Periplasmic binding protein-like II"/>
    <property type="match status" value="1"/>
</dbReference>
<evidence type="ECO:0000256" key="1">
    <source>
        <dbReference type="ARBA" id="ARBA00009437"/>
    </source>
</evidence>
<organism evidence="6 7">
    <name type="scientific">Vitreoscilla massiliensis</name>
    <dbReference type="NCBI Taxonomy" id="1689272"/>
    <lineage>
        <taxon>Bacteria</taxon>
        <taxon>Pseudomonadati</taxon>
        <taxon>Pseudomonadota</taxon>
        <taxon>Betaproteobacteria</taxon>
        <taxon>Neisseriales</taxon>
        <taxon>Neisseriaceae</taxon>
        <taxon>Vitreoscilla</taxon>
    </lineage>
</organism>
<dbReference type="Pfam" id="PF00126">
    <property type="entry name" value="HTH_1"/>
    <property type="match status" value="1"/>
</dbReference>
<dbReference type="SUPFAM" id="SSF46785">
    <property type="entry name" value="Winged helix' DNA-binding domain"/>
    <property type="match status" value="1"/>
</dbReference>
<keyword evidence="7" id="KW-1185">Reference proteome</keyword>
<dbReference type="Gene3D" id="3.40.190.290">
    <property type="match status" value="1"/>
</dbReference>
<evidence type="ECO:0000313" key="7">
    <source>
        <dbReference type="Proteomes" id="UP000832011"/>
    </source>
</evidence>
<proteinExistence type="inferred from homology"/>
<keyword evidence="2" id="KW-0805">Transcription regulation</keyword>
<dbReference type="PANTHER" id="PTHR30537:SF35">
    <property type="entry name" value="TRANSCRIPTIONAL REGULATORY PROTEIN"/>
    <property type="match status" value="1"/>
</dbReference>
<dbReference type="Gene3D" id="1.10.10.10">
    <property type="entry name" value="Winged helix-like DNA-binding domain superfamily/Winged helix DNA-binding domain"/>
    <property type="match status" value="1"/>
</dbReference>
<sequence>MDTIKAIQVFVEIAQQGSLTKAAEKLNMSRAMVSRYLEYLENRFGARLMQRNTRRVSLTQAGEEALVHCQTILEQEQMLTNLSAEKHTSGVIRVTAAHFLSREYLLDAIVGFNNLMPDVQFDVVSLESTLNLMEHNIDVAIRISNKVPDGYESRDLGELKTCLVASPEYLAARPELTTPHQLKNQQCLVHSHAAWQSWVLTNEKGQSRSFPIRSYFHSNDIYVLLEMALRHQGITMLPKAMVASALDTGRLVEVLPTYQLEPFQLAIVYVSSNHTPQMVQKFIEFLLDFFGKHQRVLD</sequence>
<dbReference type="InterPro" id="IPR058163">
    <property type="entry name" value="LysR-type_TF_proteobact-type"/>
</dbReference>
<accession>A0ABY4E2B7</accession>
<keyword evidence="4" id="KW-0804">Transcription</keyword>
<keyword evidence="3" id="KW-0238">DNA-binding</keyword>
<dbReference type="InterPro" id="IPR036390">
    <property type="entry name" value="WH_DNA-bd_sf"/>
</dbReference>
<dbReference type="EMBL" id="CP091511">
    <property type="protein sequence ID" value="UOO89654.1"/>
    <property type="molecule type" value="Genomic_DNA"/>
</dbReference>
<feature type="domain" description="HTH lysR-type" evidence="5">
    <location>
        <begin position="1"/>
        <end position="59"/>
    </location>
</feature>
<dbReference type="Pfam" id="PF03466">
    <property type="entry name" value="LysR_substrate"/>
    <property type="match status" value="1"/>
</dbReference>
<evidence type="ECO:0000256" key="4">
    <source>
        <dbReference type="ARBA" id="ARBA00023163"/>
    </source>
</evidence>
<dbReference type="PROSITE" id="PS50931">
    <property type="entry name" value="HTH_LYSR"/>
    <property type="match status" value="1"/>
</dbReference>
<dbReference type="CDD" id="cd08422">
    <property type="entry name" value="PBP2_CrgA_like"/>
    <property type="match status" value="1"/>
</dbReference>
<dbReference type="InterPro" id="IPR000847">
    <property type="entry name" value="LysR_HTH_N"/>
</dbReference>
<dbReference type="Proteomes" id="UP000832011">
    <property type="component" value="Chromosome"/>
</dbReference>
<gene>
    <name evidence="6" type="ORF">LVJ82_01315</name>
</gene>
<evidence type="ECO:0000256" key="3">
    <source>
        <dbReference type="ARBA" id="ARBA00023125"/>
    </source>
</evidence>